<evidence type="ECO:0000313" key="2">
    <source>
        <dbReference type="Proteomes" id="UP000824881"/>
    </source>
</evidence>
<accession>A0ACB7ISP4</accession>
<dbReference type="EMBL" id="WQMT02000007">
    <property type="protein sequence ID" value="KAG9220740.1"/>
    <property type="molecule type" value="Genomic_DNA"/>
</dbReference>
<name>A0ACB7ISP4_PLECO</name>
<keyword evidence="2" id="KW-1185">Reference proteome</keyword>
<organism evidence="1 2">
    <name type="scientific">Pleurotus cornucopiae</name>
    <name type="common">Cornucopia mushroom</name>
    <dbReference type="NCBI Taxonomy" id="5321"/>
    <lineage>
        <taxon>Eukaryota</taxon>
        <taxon>Fungi</taxon>
        <taxon>Dikarya</taxon>
        <taxon>Basidiomycota</taxon>
        <taxon>Agaricomycotina</taxon>
        <taxon>Agaricomycetes</taxon>
        <taxon>Agaricomycetidae</taxon>
        <taxon>Agaricales</taxon>
        <taxon>Pleurotineae</taxon>
        <taxon>Pleurotaceae</taxon>
        <taxon>Pleurotus</taxon>
    </lineage>
</organism>
<protein>
    <submittedName>
        <fullName evidence="1">Uncharacterized protein</fullName>
    </submittedName>
</protein>
<comment type="caution">
    <text evidence="1">The sequence shown here is derived from an EMBL/GenBank/DDBJ whole genome shotgun (WGS) entry which is preliminary data.</text>
</comment>
<dbReference type="Proteomes" id="UP000824881">
    <property type="component" value="Unassembled WGS sequence"/>
</dbReference>
<gene>
    <name evidence="1" type="ORF">CCMSSC00406_0003839</name>
</gene>
<sequence>MIILAFLGFTNFAHALPLNDKILHFVCFMLATGVFYFIFDVEEEARRIWFWRHANMLFTGFICFFCGGIMSEFVQSMLPYKEFQFGDVVANLMGSSVGLYVAYHLEKYYRYRREIARLYRPIETDYSSDDSEDEDSFSMTAQLLPLHTTSTRPSSNTTNANTHSNINDPFSDPPNNTHNTHNNHNNHNGNSNNNSRYIPSNTAKLHEQRQKNGGKKKSVRFTDVWDAGEREELFAVGDEDDEGSEDDEDVPLAVRKGGLTTGGRSVNGANGSGIGNGSGTDAVDASQSQNHVDSRQDIPKIYVTDS</sequence>
<proteinExistence type="predicted"/>
<evidence type="ECO:0000313" key="1">
    <source>
        <dbReference type="EMBL" id="KAG9220740.1"/>
    </source>
</evidence>
<reference evidence="1 2" key="1">
    <citation type="journal article" date="2021" name="Appl. Environ. Microbiol.">
        <title>Genetic linkage and physical mapping for an oyster mushroom Pleurotus cornucopiae and QTL analysis for the trait cap color.</title>
        <authorList>
            <person name="Zhang Y."/>
            <person name="Gao W."/>
            <person name="Sonnenberg A."/>
            <person name="Chen Q."/>
            <person name="Zhang J."/>
            <person name="Huang C."/>
        </authorList>
    </citation>
    <scope>NUCLEOTIDE SEQUENCE [LARGE SCALE GENOMIC DNA]</scope>
    <source>
        <strain evidence="1">CCMSSC00406</strain>
    </source>
</reference>